<dbReference type="GO" id="GO:0005525">
    <property type="term" value="F:GTP binding"/>
    <property type="evidence" value="ECO:0007669"/>
    <property type="project" value="UniProtKB-KW"/>
</dbReference>
<feature type="domain" description="Tr-type G" evidence="4">
    <location>
        <begin position="8"/>
        <end position="233"/>
    </location>
</feature>
<evidence type="ECO:0000313" key="6">
    <source>
        <dbReference type="Proteomes" id="UP000051861"/>
    </source>
</evidence>
<protein>
    <submittedName>
        <fullName evidence="5">Elongation factor G</fullName>
    </submittedName>
</protein>
<accession>A0A0S7Y1T0</accession>
<keyword evidence="5" id="KW-0251">Elongation factor</keyword>
<dbReference type="Pfam" id="PF00009">
    <property type="entry name" value="GTP_EFTU"/>
    <property type="match status" value="1"/>
</dbReference>
<comment type="caution">
    <text evidence="5">The sequence shown here is derived from an EMBL/GenBank/DDBJ whole genome shotgun (WGS) entry which is preliminary data.</text>
</comment>
<dbReference type="GO" id="GO:0032790">
    <property type="term" value="P:ribosome disassembly"/>
    <property type="evidence" value="ECO:0007669"/>
    <property type="project" value="TreeGrafter"/>
</dbReference>
<evidence type="ECO:0000313" key="5">
    <source>
        <dbReference type="EMBL" id="KPJ68499.1"/>
    </source>
</evidence>
<evidence type="ECO:0000256" key="1">
    <source>
        <dbReference type="ARBA" id="ARBA00022741"/>
    </source>
</evidence>
<evidence type="ECO:0000259" key="4">
    <source>
        <dbReference type="PROSITE" id="PS51722"/>
    </source>
</evidence>
<dbReference type="SUPFAM" id="SSF52540">
    <property type="entry name" value="P-loop containing nucleoside triphosphate hydrolases"/>
    <property type="match status" value="1"/>
</dbReference>
<dbReference type="EMBL" id="LIZX01000051">
    <property type="protein sequence ID" value="KPJ68499.1"/>
    <property type="molecule type" value="Genomic_DNA"/>
</dbReference>
<dbReference type="AlphaFoldDB" id="A0A0S7Y1T0"/>
<keyword evidence="2" id="KW-0648">Protein biosynthesis</keyword>
<organism evidence="5 6">
    <name type="scientific">candidate division WOR-1 bacterium DG_54_3</name>
    <dbReference type="NCBI Taxonomy" id="1703775"/>
    <lineage>
        <taxon>Bacteria</taxon>
        <taxon>Bacillati</taxon>
        <taxon>Saganbacteria</taxon>
    </lineage>
</organism>
<dbReference type="Proteomes" id="UP000051861">
    <property type="component" value="Unassembled WGS sequence"/>
</dbReference>
<proteinExistence type="predicted"/>
<sequence>MPRRFSLDKVRNIGLMAHIDAGKTTTTERILYYTGKTHRMGEVDDGAATMDWMKQEKERGITITSAATTCYWRNHQINIIDTPGHVDFTDHVPRIAFVNKMDRVGCDFENAVTMMRKRLGANAVPIQFPATEGDKFSGIIDLVNMQYRVYHEESLGATFDDLPIPEEFVPEAKKKREELLESLTFYDDKLLEKFLSEEPIDEDEIKFALRKATLDTKIFPVLCGSALKNKGIQ</sequence>
<reference evidence="5 6" key="1">
    <citation type="journal article" date="2015" name="Microbiome">
        <title>Genomic resolution of linkages in carbon, nitrogen, and sulfur cycling among widespread estuary sediment bacteria.</title>
        <authorList>
            <person name="Baker B.J."/>
            <person name="Lazar C.S."/>
            <person name="Teske A.P."/>
            <person name="Dick G.J."/>
        </authorList>
    </citation>
    <scope>NUCLEOTIDE SEQUENCE [LARGE SCALE GENOMIC DNA]</scope>
    <source>
        <strain evidence="5">DG_54_3</strain>
    </source>
</reference>
<dbReference type="InterPro" id="IPR005225">
    <property type="entry name" value="Small_GTP-bd"/>
</dbReference>
<dbReference type="PRINTS" id="PR00315">
    <property type="entry name" value="ELONGATNFCT"/>
</dbReference>
<name>A0A0S7Y1T0_UNCSA</name>
<dbReference type="InterPro" id="IPR000795">
    <property type="entry name" value="T_Tr_GTP-bd_dom"/>
</dbReference>
<dbReference type="GO" id="GO:0003746">
    <property type="term" value="F:translation elongation factor activity"/>
    <property type="evidence" value="ECO:0007669"/>
    <property type="project" value="UniProtKB-KW"/>
</dbReference>
<dbReference type="NCBIfam" id="TIGR00231">
    <property type="entry name" value="small_GTP"/>
    <property type="match status" value="1"/>
</dbReference>
<evidence type="ECO:0000256" key="3">
    <source>
        <dbReference type="ARBA" id="ARBA00023134"/>
    </source>
</evidence>
<dbReference type="PANTHER" id="PTHR43261:SF1">
    <property type="entry name" value="RIBOSOME-RELEASING FACTOR 2, MITOCHONDRIAL"/>
    <property type="match status" value="1"/>
</dbReference>
<keyword evidence="1" id="KW-0547">Nucleotide-binding</keyword>
<feature type="non-terminal residue" evidence="5">
    <location>
        <position position="233"/>
    </location>
</feature>
<dbReference type="GO" id="GO:0003924">
    <property type="term" value="F:GTPase activity"/>
    <property type="evidence" value="ECO:0007669"/>
    <property type="project" value="InterPro"/>
</dbReference>
<dbReference type="InterPro" id="IPR027417">
    <property type="entry name" value="P-loop_NTPase"/>
</dbReference>
<gene>
    <name evidence="5" type="primary">fusA</name>
    <name evidence="5" type="ORF">AMJ44_06375</name>
</gene>
<keyword evidence="3" id="KW-0342">GTP-binding</keyword>
<dbReference type="PANTHER" id="PTHR43261">
    <property type="entry name" value="TRANSLATION ELONGATION FACTOR G-RELATED"/>
    <property type="match status" value="1"/>
</dbReference>
<evidence type="ECO:0000256" key="2">
    <source>
        <dbReference type="ARBA" id="ARBA00022917"/>
    </source>
</evidence>
<dbReference type="PROSITE" id="PS51722">
    <property type="entry name" value="G_TR_2"/>
    <property type="match status" value="1"/>
</dbReference>
<dbReference type="Gene3D" id="3.40.50.300">
    <property type="entry name" value="P-loop containing nucleotide triphosphate hydrolases"/>
    <property type="match status" value="3"/>
</dbReference>
<dbReference type="InterPro" id="IPR031157">
    <property type="entry name" value="G_TR_CS"/>
</dbReference>
<dbReference type="PROSITE" id="PS00301">
    <property type="entry name" value="G_TR_1"/>
    <property type="match status" value="1"/>
</dbReference>